<gene>
    <name evidence="1" type="ORF">METZ01_LOCUS134332</name>
</gene>
<evidence type="ECO:0000313" key="1">
    <source>
        <dbReference type="EMBL" id="SVA81478.1"/>
    </source>
</evidence>
<dbReference type="EMBL" id="UINC01019262">
    <property type="protein sequence ID" value="SVA81478.1"/>
    <property type="molecule type" value="Genomic_DNA"/>
</dbReference>
<dbReference type="PROSITE" id="PS51257">
    <property type="entry name" value="PROKAR_LIPOPROTEIN"/>
    <property type="match status" value="1"/>
</dbReference>
<sequence>MKPLIKLITAAALPALMLGCATAKYIDHDGRDSIVNVGQINTQDWIRAADELTQSLLLSGAINSVAGKPKVMMIGRIKNNTNQHIDTDSLMKKIRVALNKGGRALTTTAVGLDGPEDESSKAVRELRADDEFNQATIPGKGNLISPDYSLSGKIIQNNARAKRGLLPTIKQSEFAFQLSMTDLKTGLAVWEEEKLIVKQGSRAAVSW</sequence>
<dbReference type="Gene3D" id="3.40.50.10610">
    <property type="entry name" value="ABC-type transport auxiliary lipoprotein component"/>
    <property type="match status" value="1"/>
</dbReference>
<name>A0A381YWT3_9ZZZZ</name>
<organism evidence="1">
    <name type="scientific">marine metagenome</name>
    <dbReference type="NCBI Taxonomy" id="408172"/>
    <lineage>
        <taxon>unclassified sequences</taxon>
        <taxon>metagenomes</taxon>
        <taxon>ecological metagenomes</taxon>
    </lineage>
</organism>
<dbReference type="InterPro" id="IPR014094">
    <property type="entry name" value="LpoB"/>
</dbReference>
<reference evidence="1" key="1">
    <citation type="submission" date="2018-05" db="EMBL/GenBank/DDBJ databases">
        <authorList>
            <person name="Lanie J.A."/>
            <person name="Ng W.-L."/>
            <person name="Kazmierczak K.M."/>
            <person name="Andrzejewski T.M."/>
            <person name="Davidsen T.M."/>
            <person name="Wayne K.J."/>
            <person name="Tettelin H."/>
            <person name="Glass J.I."/>
            <person name="Rusch D."/>
            <person name="Podicherti R."/>
            <person name="Tsui H.-C.T."/>
            <person name="Winkler M.E."/>
        </authorList>
    </citation>
    <scope>NUCLEOTIDE SEQUENCE</scope>
</reference>
<proteinExistence type="predicted"/>
<dbReference type="Pfam" id="PF13036">
    <property type="entry name" value="LpoB"/>
    <property type="match status" value="1"/>
</dbReference>
<evidence type="ECO:0008006" key="2">
    <source>
        <dbReference type="Google" id="ProtNLM"/>
    </source>
</evidence>
<accession>A0A381YWT3</accession>
<dbReference type="AlphaFoldDB" id="A0A381YWT3"/>
<protein>
    <recommendedName>
        <fullName evidence="2">Penicillin-binding protein activator LpoB</fullName>
    </recommendedName>
</protein>
<dbReference type="NCBIfam" id="TIGR02722">
    <property type="entry name" value="lp"/>
    <property type="match status" value="1"/>
</dbReference>